<evidence type="ECO:0000313" key="2">
    <source>
        <dbReference type="Proteomes" id="UP000256429"/>
    </source>
</evidence>
<dbReference type="Proteomes" id="UP000256429">
    <property type="component" value="Unassembled WGS sequence"/>
</dbReference>
<dbReference type="AlphaFoldDB" id="A0A3D9RP71"/>
<organism evidence="1 2">
    <name type="scientific">Lutibacter oceani</name>
    <dbReference type="NCBI Taxonomy" id="1853311"/>
    <lineage>
        <taxon>Bacteria</taxon>
        <taxon>Pseudomonadati</taxon>
        <taxon>Bacteroidota</taxon>
        <taxon>Flavobacteriia</taxon>
        <taxon>Flavobacteriales</taxon>
        <taxon>Flavobacteriaceae</taxon>
        <taxon>Lutibacter</taxon>
    </lineage>
</organism>
<name>A0A3D9RP71_9FLAO</name>
<dbReference type="RefSeq" id="WP_115879047.1">
    <property type="nucleotide sequence ID" value="NZ_QTTQ01000010.1"/>
</dbReference>
<evidence type="ECO:0000313" key="1">
    <source>
        <dbReference type="EMBL" id="REE81607.1"/>
    </source>
</evidence>
<sequence>MKSIIKYRGFNRNKSVDELLYNNILWLHYFNFIKVEITFLKQLLKEYPFKTNIPNLFEHIQLFIKDLDTFENHRIKIIENITSQNKQLKTNFNLAAFEDLAEEISDYKQTYINLKNNIYEYLRGLLIS</sequence>
<keyword evidence="2" id="KW-1185">Reference proteome</keyword>
<proteinExistence type="predicted"/>
<dbReference type="EMBL" id="QTTQ01000010">
    <property type="protein sequence ID" value="REE81607.1"/>
    <property type="molecule type" value="Genomic_DNA"/>
</dbReference>
<comment type="caution">
    <text evidence="1">The sequence shown here is derived from an EMBL/GenBank/DDBJ whole genome shotgun (WGS) entry which is preliminary data.</text>
</comment>
<gene>
    <name evidence="1" type="ORF">BX611_1142</name>
</gene>
<protein>
    <submittedName>
        <fullName evidence="1">Uncharacterized protein</fullName>
    </submittedName>
</protein>
<accession>A0A3D9RP71</accession>
<reference evidence="1 2" key="1">
    <citation type="submission" date="2018-08" db="EMBL/GenBank/DDBJ databases">
        <title>Genomic Encyclopedia of Type Strains, Phase III (KMG-III): the genomes of soil and plant-associated and newly described type strains.</title>
        <authorList>
            <person name="Whitman W."/>
        </authorList>
    </citation>
    <scope>NUCLEOTIDE SEQUENCE [LARGE SCALE GENOMIC DNA]</scope>
    <source>
        <strain evidence="1 2">325-5</strain>
    </source>
</reference>
<dbReference type="OrthoDB" id="1442351at2"/>